<comment type="caution">
    <text evidence="1">The sequence shown here is derived from an EMBL/GenBank/DDBJ whole genome shotgun (WGS) entry which is preliminary data.</text>
</comment>
<dbReference type="EMBL" id="PDCK01000041">
    <property type="protein sequence ID" value="PRQ45827.1"/>
    <property type="molecule type" value="Genomic_DNA"/>
</dbReference>
<sequence>MWYLCNVPRRFKSSFREGTSKSSDCKHSSIKLASKLYFHMCRRSSFESHKP</sequence>
<protein>
    <submittedName>
        <fullName evidence="1">Uncharacterized protein</fullName>
    </submittedName>
</protein>
<dbReference type="AlphaFoldDB" id="A0A2P6RHD6"/>
<gene>
    <name evidence="1" type="ORF">RchiOBHm_Chr3g0495931</name>
</gene>
<accession>A0A2P6RHD6</accession>
<organism evidence="1 2">
    <name type="scientific">Rosa chinensis</name>
    <name type="common">China rose</name>
    <dbReference type="NCBI Taxonomy" id="74649"/>
    <lineage>
        <taxon>Eukaryota</taxon>
        <taxon>Viridiplantae</taxon>
        <taxon>Streptophyta</taxon>
        <taxon>Embryophyta</taxon>
        <taxon>Tracheophyta</taxon>
        <taxon>Spermatophyta</taxon>
        <taxon>Magnoliopsida</taxon>
        <taxon>eudicotyledons</taxon>
        <taxon>Gunneridae</taxon>
        <taxon>Pentapetalae</taxon>
        <taxon>rosids</taxon>
        <taxon>fabids</taxon>
        <taxon>Rosales</taxon>
        <taxon>Rosaceae</taxon>
        <taxon>Rosoideae</taxon>
        <taxon>Rosoideae incertae sedis</taxon>
        <taxon>Rosa</taxon>
    </lineage>
</organism>
<keyword evidence="2" id="KW-1185">Reference proteome</keyword>
<evidence type="ECO:0000313" key="2">
    <source>
        <dbReference type="Proteomes" id="UP000238479"/>
    </source>
</evidence>
<reference evidence="1 2" key="1">
    <citation type="journal article" date="2018" name="Nat. Genet.">
        <title>The Rosa genome provides new insights in the design of modern roses.</title>
        <authorList>
            <person name="Bendahmane M."/>
        </authorList>
    </citation>
    <scope>NUCLEOTIDE SEQUENCE [LARGE SCALE GENOMIC DNA]</scope>
    <source>
        <strain evidence="2">cv. Old Blush</strain>
    </source>
</reference>
<name>A0A2P6RHD6_ROSCH</name>
<proteinExistence type="predicted"/>
<dbReference type="Proteomes" id="UP000238479">
    <property type="component" value="Chromosome 3"/>
</dbReference>
<evidence type="ECO:0000313" key="1">
    <source>
        <dbReference type="EMBL" id="PRQ45827.1"/>
    </source>
</evidence>
<dbReference type="Gramene" id="PRQ45827">
    <property type="protein sequence ID" value="PRQ45827"/>
    <property type="gene ID" value="RchiOBHm_Chr3g0495931"/>
</dbReference>